<dbReference type="EMBL" id="BARS01021841">
    <property type="protein sequence ID" value="GAG08273.1"/>
    <property type="molecule type" value="Genomic_DNA"/>
</dbReference>
<sequence length="34" mass="3675">ASNWVMLLIPDSPAHNFFQLSSTPTAKGVTAPYL</sequence>
<accession>X0V700</accession>
<name>X0V700_9ZZZZ</name>
<gene>
    <name evidence="1" type="ORF">S01H1_35016</name>
</gene>
<protein>
    <submittedName>
        <fullName evidence="1">Uncharacterized protein</fullName>
    </submittedName>
</protein>
<dbReference type="AlphaFoldDB" id="X0V700"/>
<reference evidence="1" key="1">
    <citation type="journal article" date="2014" name="Front. Microbiol.">
        <title>High frequency of phylogenetically diverse reductive dehalogenase-homologous genes in deep subseafloor sedimentary metagenomes.</title>
        <authorList>
            <person name="Kawai M."/>
            <person name="Futagami T."/>
            <person name="Toyoda A."/>
            <person name="Takaki Y."/>
            <person name="Nishi S."/>
            <person name="Hori S."/>
            <person name="Arai W."/>
            <person name="Tsubouchi T."/>
            <person name="Morono Y."/>
            <person name="Uchiyama I."/>
            <person name="Ito T."/>
            <person name="Fujiyama A."/>
            <person name="Inagaki F."/>
            <person name="Takami H."/>
        </authorList>
    </citation>
    <scope>NUCLEOTIDE SEQUENCE</scope>
    <source>
        <strain evidence="1">Expedition CK06-06</strain>
    </source>
</reference>
<evidence type="ECO:0000313" key="1">
    <source>
        <dbReference type="EMBL" id="GAG08273.1"/>
    </source>
</evidence>
<comment type="caution">
    <text evidence="1">The sequence shown here is derived from an EMBL/GenBank/DDBJ whole genome shotgun (WGS) entry which is preliminary data.</text>
</comment>
<proteinExistence type="predicted"/>
<feature type="non-terminal residue" evidence="1">
    <location>
        <position position="1"/>
    </location>
</feature>
<organism evidence="1">
    <name type="scientific">marine sediment metagenome</name>
    <dbReference type="NCBI Taxonomy" id="412755"/>
    <lineage>
        <taxon>unclassified sequences</taxon>
        <taxon>metagenomes</taxon>
        <taxon>ecological metagenomes</taxon>
    </lineage>
</organism>